<dbReference type="Proteomes" id="UP000001542">
    <property type="component" value="Unassembled WGS sequence"/>
</dbReference>
<feature type="region of interest" description="Disordered" evidence="2">
    <location>
        <begin position="280"/>
        <end position="343"/>
    </location>
</feature>
<protein>
    <submittedName>
        <fullName evidence="3">Uncharacterized protein</fullName>
    </submittedName>
</protein>
<evidence type="ECO:0000256" key="1">
    <source>
        <dbReference type="SAM" id="Coils"/>
    </source>
</evidence>
<dbReference type="VEuPathDB" id="TrichDB:TVAG_084790"/>
<dbReference type="VEuPathDB" id="TrichDB:TVAGG3_1040080"/>
<dbReference type="InParanoid" id="A2F3S0"/>
<keyword evidence="4" id="KW-1185">Reference proteome</keyword>
<dbReference type="SMR" id="A2F3S0"/>
<sequence>MDHLAQTTYSTINDLRIKKQNAIDVLDFETAESYENQIQTEIANFAKYQMQDALTQAKFQIEKYRKYAEKRLEDEAEESRKNTQMIYSKYQVLVESTEERHISELMEIEQDRTYTLITESERDVDEQIKLLEEAKAEAKVCHFDKAKELRQQAHDVAKEELERRRVETETKFAQLKETTIQNQKDELEKITKDHETEVNEEHTRQEKQFENSIKEFIDEFKMIETKSIANFNAVATKNVNLADMVSEIKEVTQEQINYFKGKQRVVPVMQQYEKLKIGTTKPPKVESPKPSMAKTTGAFPNVAERSFKAQSAFSKTTNSANRSRPMSSIGLLSLRPMSRANRK</sequence>
<dbReference type="RefSeq" id="XP_001313371.1">
    <property type="nucleotide sequence ID" value="XM_001313370.1"/>
</dbReference>
<reference evidence="3" key="1">
    <citation type="submission" date="2006-10" db="EMBL/GenBank/DDBJ databases">
        <authorList>
            <person name="Amadeo P."/>
            <person name="Zhao Q."/>
            <person name="Wortman J."/>
            <person name="Fraser-Liggett C."/>
            <person name="Carlton J."/>
        </authorList>
    </citation>
    <scope>NUCLEOTIDE SEQUENCE</scope>
    <source>
        <strain evidence="3">G3</strain>
    </source>
</reference>
<proteinExistence type="predicted"/>
<name>A2F3S0_TRIV3</name>
<dbReference type="AlphaFoldDB" id="A2F3S0"/>
<evidence type="ECO:0000313" key="3">
    <source>
        <dbReference type="EMBL" id="EAY00442.1"/>
    </source>
</evidence>
<organism evidence="3 4">
    <name type="scientific">Trichomonas vaginalis (strain ATCC PRA-98 / G3)</name>
    <dbReference type="NCBI Taxonomy" id="412133"/>
    <lineage>
        <taxon>Eukaryota</taxon>
        <taxon>Metamonada</taxon>
        <taxon>Parabasalia</taxon>
        <taxon>Trichomonadida</taxon>
        <taxon>Trichomonadidae</taxon>
        <taxon>Trichomonas</taxon>
    </lineage>
</organism>
<reference evidence="3" key="2">
    <citation type="journal article" date="2007" name="Science">
        <title>Draft genome sequence of the sexually transmitted pathogen Trichomonas vaginalis.</title>
        <authorList>
            <person name="Carlton J.M."/>
            <person name="Hirt R.P."/>
            <person name="Silva J.C."/>
            <person name="Delcher A.L."/>
            <person name="Schatz M."/>
            <person name="Zhao Q."/>
            <person name="Wortman J.R."/>
            <person name="Bidwell S.L."/>
            <person name="Alsmark U.C.M."/>
            <person name="Besteiro S."/>
            <person name="Sicheritz-Ponten T."/>
            <person name="Noel C.J."/>
            <person name="Dacks J.B."/>
            <person name="Foster P.G."/>
            <person name="Simillion C."/>
            <person name="Van de Peer Y."/>
            <person name="Miranda-Saavedra D."/>
            <person name="Barton G.J."/>
            <person name="Westrop G.D."/>
            <person name="Mueller S."/>
            <person name="Dessi D."/>
            <person name="Fiori P.L."/>
            <person name="Ren Q."/>
            <person name="Paulsen I."/>
            <person name="Zhang H."/>
            <person name="Bastida-Corcuera F.D."/>
            <person name="Simoes-Barbosa A."/>
            <person name="Brown M.T."/>
            <person name="Hayes R.D."/>
            <person name="Mukherjee M."/>
            <person name="Okumura C.Y."/>
            <person name="Schneider R."/>
            <person name="Smith A.J."/>
            <person name="Vanacova S."/>
            <person name="Villalvazo M."/>
            <person name="Haas B.J."/>
            <person name="Pertea M."/>
            <person name="Feldblyum T.V."/>
            <person name="Utterback T.R."/>
            <person name="Shu C.L."/>
            <person name="Osoegawa K."/>
            <person name="de Jong P.J."/>
            <person name="Hrdy I."/>
            <person name="Horvathova L."/>
            <person name="Zubacova Z."/>
            <person name="Dolezal P."/>
            <person name="Malik S.B."/>
            <person name="Logsdon J.M. Jr."/>
            <person name="Henze K."/>
            <person name="Gupta A."/>
            <person name="Wang C.C."/>
            <person name="Dunne R.L."/>
            <person name="Upcroft J.A."/>
            <person name="Upcroft P."/>
            <person name="White O."/>
            <person name="Salzberg S.L."/>
            <person name="Tang P."/>
            <person name="Chiu C.-H."/>
            <person name="Lee Y.-S."/>
            <person name="Embley T.M."/>
            <person name="Coombs G.H."/>
            <person name="Mottram J.C."/>
            <person name="Tachezy J."/>
            <person name="Fraser-Liggett C.M."/>
            <person name="Johnson P.J."/>
        </authorList>
    </citation>
    <scope>NUCLEOTIDE SEQUENCE [LARGE SCALE GENOMIC DNA]</scope>
    <source>
        <strain evidence="3">G3</strain>
    </source>
</reference>
<dbReference type="OrthoDB" id="10570703at2759"/>
<keyword evidence="1" id="KW-0175">Coiled coil</keyword>
<dbReference type="KEGG" id="tva:4758262"/>
<dbReference type="EMBL" id="DS113601">
    <property type="protein sequence ID" value="EAY00442.1"/>
    <property type="molecule type" value="Genomic_DNA"/>
</dbReference>
<gene>
    <name evidence="3" type="ORF">TVAG_084790</name>
</gene>
<accession>A2F3S0</accession>
<evidence type="ECO:0000256" key="2">
    <source>
        <dbReference type="SAM" id="MobiDB-lite"/>
    </source>
</evidence>
<feature type="coiled-coil region" evidence="1">
    <location>
        <begin position="117"/>
        <end position="219"/>
    </location>
</feature>
<feature type="compositionally biased region" description="Polar residues" evidence="2">
    <location>
        <begin position="308"/>
        <end position="326"/>
    </location>
</feature>
<evidence type="ECO:0000313" key="4">
    <source>
        <dbReference type="Proteomes" id="UP000001542"/>
    </source>
</evidence>